<dbReference type="Proteomes" id="UP000245429">
    <property type="component" value="Chromosome"/>
</dbReference>
<organism evidence="1 2">
    <name type="scientific">Flavobacterium sediminis</name>
    <dbReference type="NCBI Taxonomy" id="2201181"/>
    <lineage>
        <taxon>Bacteria</taxon>
        <taxon>Pseudomonadati</taxon>
        <taxon>Bacteroidota</taxon>
        <taxon>Flavobacteriia</taxon>
        <taxon>Flavobacteriales</taxon>
        <taxon>Flavobacteriaceae</taxon>
        <taxon>Flavobacterium</taxon>
    </lineage>
</organism>
<dbReference type="EMBL" id="CP029463">
    <property type="protein sequence ID" value="AWM12826.1"/>
    <property type="molecule type" value="Genomic_DNA"/>
</dbReference>
<sequence length="129" mass="15151">MEVQYKTENEGLETEDLAERKKLLKKYLHSVIVEGEHSEFDNLEKWIKLNIDRNGLENIYYGKTGYNYGFAEYFLSEKEYQVKLKAIIPYIFTTYPNACPSSLICKSDGYNVTIEYDGFYKNAILFPIE</sequence>
<proteinExistence type="predicted"/>
<name>A0A2U8QSH3_9FLAO</name>
<reference evidence="1 2" key="1">
    <citation type="submission" date="2018-05" db="EMBL/GenBank/DDBJ databases">
        <title>Flavobacterium sp. MEBiC07310.</title>
        <authorList>
            <person name="Baek K."/>
        </authorList>
    </citation>
    <scope>NUCLEOTIDE SEQUENCE [LARGE SCALE GENOMIC DNA]</scope>
    <source>
        <strain evidence="1 2">MEBiC07310</strain>
    </source>
</reference>
<protein>
    <submittedName>
        <fullName evidence="1">Uncharacterized protein</fullName>
    </submittedName>
</protein>
<dbReference type="KEGG" id="fse:DI487_02360"/>
<keyword evidence="2" id="KW-1185">Reference proteome</keyword>
<gene>
    <name evidence="1" type="ORF">DI487_02360</name>
</gene>
<evidence type="ECO:0000313" key="2">
    <source>
        <dbReference type="Proteomes" id="UP000245429"/>
    </source>
</evidence>
<evidence type="ECO:0000313" key="1">
    <source>
        <dbReference type="EMBL" id="AWM12826.1"/>
    </source>
</evidence>
<accession>A0A2U8QSH3</accession>
<dbReference type="AlphaFoldDB" id="A0A2U8QSH3"/>